<dbReference type="PROSITE" id="PS50950">
    <property type="entry name" value="ZF_THAP"/>
    <property type="match status" value="1"/>
</dbReference>
<dbReference type="EMBL" id="GFXV01007462">
    <property type="protein sequence ID" value="MBW19267.1"/>
    <property type="molecule type" value="Transcribed_RNA"/>
</dbReference>
<dbReference type="InterPro" id="IPR038441">
    <property type="entry name" value="THAP_Znf_sf"/>
</dbReference>
<evidence type="ECO:0000256" key="3">
    <source>
        <dbReference type="ARBA" id="ARBA00022833"/>
    </source>
</evidence>
<evidence type="ECO:0000259" key="6">
    <source>
        <dbReference type="PROSITE" id="PS50950"/>
    </source>
</evidence>
<dbReference type="SMART" id="SM00692">
    <property type="entry name" value="DM3"/>
    <property type="match status" value="1"/>
</dbReference>
<evidence type="ECO:0000313" key="7">
    <source>
        <dbReference type="EMBL" id="MBW19267.1"/>
    </source>
</evidence>
<proteinExistence type="predicted"/>
<dbReference type="InterPro" id="IPR006612">
    <property type="entry name" value="THAP_Znf"/>
</dbReference>
<protein>
    <submittedName>
        <fullName evidence="7">THAP domain-containing protein 1</fullName>
    </submittedName>
</protein>
<dbReference type="Pfam" id="PF05485">
    <property type="entry name" value="THAP"/>
    <property type="match status" value="1"/>
</dbReference>
<dbReference type="SMART" id="SM00980">
    <property type="entry name" value="THAP"/>
    <property type="match status" value="1"/>
</dbReference>
<dbReference type="PANTHER" id="PTHR46927:SF2">
    <property type="entry name" value="THAP DOMAIN-CONTAINING PROTEIN 8"/>
    <property type="match status" value="1"/>
</dbReference>
<organism evidence="7">
    <name type="scientific">Melanaphis sacchari</name>
    <dbReference type="NCBI Taxonomy" id="742174"/>
    <lineage>
        <taxon>Eukaryota</taxon>
        <taxon>Metazoa</taxon>
        <taxon>Ecdysozoa</taxon>
        <taxon>Arthropoda</taxon>
        <taxon>Hexapoda</taxon>
        <taxon>Insecta</taxon>
        <taxon>Pterygota</taxon>
        <taxon>Neoptera</taxon>
        <taxon>Paraneoptera</taxon>
        <taxon>Hemiptera</taxon>
        <taxon>Sternorrhyncha</taxon>
        <taxon>Aphidomorpha</taxon>
        <taxon>Aphidoidea</taxon>
        <taxon>Aphididae</taxon>
        <taxon>Aphidini</taxon>
        <taxon>Melanaphis</taxon>
    </lineage>
</organism>
<keyword evidence="3" id="KW-0862">Zinc</keyword>
<evidence type="ECO:0000256" key="2">
    <source>
        <dbReference type="ARBA" id="ARBA00022771"/>
    </source>
</evidence>
<evidence type="ECO:0000256" key="5">
    <source>
        <dbReference type="PROSITE-ProRule" id="PRU00309"/>
    </source>
</evidence>
<dbReference type="AlphaFoldDB" id="A0A2H8TYE4"/>
<dbReference type="PANTHER" id="PTHR46927">
    <property type="entry name" value="AGAP005574-PA"/>
    <property type="match status" value="1"/>
</dbReference>
<gene>
    <name evidence="7" type="primary">thap1_0</name>
</gene>
<evidence type="ECO:0000256" key="1">
    <source>
        <dbReference type="ARBA" id="ARBA00022723"/>
    </source>
</evidence>
<sequence length="100" mass="11834">MVISCSSYGCTNRRQKGSGIQFHHFPLKRSSVLANWINEMKRKNFKPTKYSYLCSEHFTNDDYQIRPGSNVRWLKDDAVPSIFKEFPKHLQKKKVVRQLL</sequence>
<dbReference type="Gene3D" id="6.20.210.20">
    <property type="entry name" value="THAP domain"/>
    <property type="match status" value="1"/>
</dbReference>
<dbReference type="InterPro" id="IPR052224">
    <property type="entry name" value="THAP_domain_protein"/>
</dbReference>
<keyword evidence="4 5" id="KW-0238">DNA-binding</keyword>
<feature type="domain" description="THAP-type" evidence="6">
    <location>
        <begin position="1"/>
        <end position="83"/>
    </location>
</feature>
<dbReference type="GO" id="GO:0008270">
    <property type="term" value="F:zinc ion binding"/>
    <property type="evidence" value="ECO:0007669"/>
    <property type="project" value="UniProtKB-KW"/>
</dbReference>
<reference evidence="7" key="1">
    <citation type="submission" date="2017-10" db="EMBL/GenBank/DDBJ databases">
        <title>Transcriptome Assembly of Sugarcane Aphid Adults.</title>
        <authorList>
            <person name="Scully E.D."/>
            <person name="Palmer N.A."/>
            <person name="Geib S.M."/>
            <person name="Sarath G."/>
            <person name="Sattler S.E."/>
        </authorList>
    </citation>
    <scope>NUCLEOTIDE SEQUENCE</scope>
    <source>
        <tissue evidence="7">Whole body</tissue>
    </source>
</reference>
<evidence type="ECO:0000256" key="4">
    <source>
        <dbReference type="ARBA" id="ARBA00023125"/>
    </source>
</evidence>
<keyword evidence="2 5" id="KW-0863">Zinc-finger</keyword>
<keyword evidence="1" id="KW-0479">Metal-binding</keyword>
<dbReference type="GO" id="GO:0003677">
    <property type="term" value="F:DNA binding"/>
    <property type="evidence" value="ECO:0007669"/>
    <property type="project" value="UniProtKB-UniRule"/>
</dbReference>
<dbReference type="SUPFAM" id="SSF57716">
    <property type="entry name" value="Glucocorticoid receptor-like (DNA-binding domain)"/>
    <property type="match status" value="1"/>
</dbReference>
<accession>A0A2H8TYE4</accession>
<name>A0A2H8TYE4_9HEMI</name>
<dbReference type="OrthoDB" id="7312725at2759"/>